<evidence type="ECO:0000256" key="4">
    <source>
        <dbReference type="ARBA" id="ARBA00023163"/>
    </source>
</evidence>
<proteinExistence type="inferred from homology"/>
<dbReference type="Proteomes" id="UP001597267">
    <property type="component" value="Unassembled WGS sequence"/>
</dbReference>
<dbReference type="InterPro" id="IPR007324">
    <property type="entry name" value="Sugar-bd_dom_put"/>
</dbReference>
<evidence type="ECO:0000313" key="7">
    <source>
        <dbReference type="Proteomes" id="UP001597267"/>
    </source>
</evidence>
<evidence type="ECO:0000313" key="6">
    <source>
        <dbReference type="EMBL" id="MFD1672335.1"/>
    </source>
</evidence>
<evidence type="ECO:0000256" key="1">
    <source>
        <dbReference type="ARBA" id="ARBA00010466"/>
    </source>
</evidence>
<dbReference type="InterPro" id="IPR009057">
    <property type="entry name" value="Homeodomain-like_sf"/>
</dbReference>
<gene>
    <name evidence="6" type="ORF">ACFQ5M_09520</name>
</gene>
<evidence type="ECO:0000259" key="5">
    <source>
        <dbReference type="Pfam" id="PF04198"/>
    </source>
</evidence>
<feature type="domain" description="Sugar-binding" evidence="5">
    <location>
        <begin position="65"/>
        <end position="319"/>
    </location>
</feature>
<protein>
    <submittedName>
        <fullName evidence="6">Sugar-binding transcriptional regulator</fullName>
    </submittedName>
</protein>
<accession>A0ABW4JA60</accession>
<keyword evidence="4" id="KW-0804">Transcription</keyword>
<evidence type="ECO:0000256" key="3">
    <source>
        <dbReference type="ARBA" id="ARBA00023125"/>
    </source>
</evidence>
<dbReference type="SUPFAM" id="SSF46689">
    <property type="entry name" value="Homeodomain-like"/>
    <property type="match status" value="1"/>
</dbReference>
<dbReference type="InterPro" id="IPR036388">
    <property type="entry name" value="WH-like_DNA-bd_sf"/>
</dbReference>
<dbReference type="PANTHER" id="PTHR34294">
    <property type="entry name" value="TRANSCRIPTIONAL REGULATOR-RELATED"/>
    <property type="match status" value="1"/>
</dbReference>
<organism evidence="6 7">
    <name type="scientific">Agrilactobacillus yilanensis</name>
    <dbReference type="NCBI Taxonomy" id="2485997"/>
    <lineage>
        <taxon>Bacteria</taxon>
        <taxon>Bacillati</taxon>
        <taxon>Bacillota</taxon>
        <taxon>Bacilli</taxon>
        <taxon>Lactobacillales</taxon>
        <taxon>Lactobacillaceae</taxon>
        <taxon>Agrilactobacillus</taxon>
    </lineage>
</organism>
<sequence length="320" mass="36118">MKNITSLEKSNKKVLQAVAVSRAYYLDGWSQTEISKKLNLSRPTISRLLQFAKDNGIVEIKINDPFQNIDSLKDQLIQKYGLKKVIIASQTNNDENTILENLGQEAANYLEEIVQNGDSIGITWGLTMEAVAKHLHESDKKNIEVIQLKGSVSNSRESNFSNDITQKFNFAFHTQAQLLPLPVIFDNAQLRDMVMKDRFINDVIEQGYQTNIVLFTVGTTRPDAMLFRLGYLSEKQIDYLKKNSVGDVLSQFITKDGEIADPELNARTISMPLDKLRHKEYSILIAGGEQKLQSVHAALLGNYANVLVVDQNIAQRLLEF</sequence>
<keyword evidence="2" id="KW-0805">Transcription regulation</keyword>
<dbReference type="InterPro" id="IPR051054">
    <property type="entry name" value="SorC_transcr_regulators"/>
</dbReference>
<keyword evidence="7" id="KW-1185">Reference proteome</keyword>
<name>A0ABW4JA60_9LACO</name>
<dbReference type="PANTHER" id="PTHR34294:SF1">
    <property type="entry name" value="TRANSCRIPTIONAL REGULATOR LSRR"/>
    <property type="match status" value="1"/>
</dbReference>
<dbReference type="Pfam" id="PF04198">
    <property type="entry name" value="Sugar-bind"/>
    <property type="match status" value="1"/>
</dbReference>
<comment type="similarity">
    <text evidence="1">Belongs to the SorC transcriptional regulatory family.</text>
</comment>
<dbReference type="InterPro" id="IPR037171">
    <property type="entry name" value="NagB/RpiA_transferase-like"/>
</dbReference>
<dbReference type="SUPFAM" id="SSF100950">
    <property type="entry name" value="NagB/RpiA/CoA transferase-like"/>
    <property type="match status" value="1"/>
</dbReference>
<evidence type="ECO:0000256" key="2">
    <source>
        <dbReference type="ARBA" id="ARBA00023015"/>
    </source>
</evidence>
<dbReference type="RefSeq" id="WP_376923104.1">
    <property type="nucleotide sequence ID" value="NZ_JBHTOP010000024.1"/>
</dbReference>
<dbReference type="Gene3D" id="3.40.50.1360">
    <property type="match status" value="1"/>
</dbReference>
<dbReference type="Gene3D" id="1.10.10.10">
    <property type="entry name" value="Winged helix-like DNA-binding domain superfamily/Winged helix DNA-binding domain"/>
    <property type="match status" value="1"/>
</dbReference>
<keyword evidence="3" id="KW-0238">DNA-binding</keyword>
<reference evidence="7" key="1">
    <citation type="journal article" date="2019" name="Int. J. Syst. Evol. Microbiol.">
        <title>The Global Catalogue of Microorganisms (GCM) 10K type strain sequencing project: providing services to taxonomists for standard genome sequencing and annotation.</title>
        <authorList>
            <consortium name="The Broad Institute Genomics Platform"/>
            <consortium name="The Broad Institute Genome Sequencing Center for Infectious Disease"/>
            <person name="Wu L."/>
            <person name="Ma J."/>
        </authorList>
    </citation>
    <scope>NUCLEOTIDE SEQUENCE [LARGE SCALE GENOMIC DNA]</scope>
    <source>
        <strain evidence="7">CCM 8896</strain>
    </source>
</reference>
<comment type="caution">
    <text evidence="6">The sequence shown here is derived from an EMBL/GenBank/DDBJ whole genome shotgun (WGS) entry which is preliminary data.</text>
</comment>
<dbReference type="EMBL" id="JBHTOP010000024">
    <property type="protein sequence ID" value="MFD1672335.1"/>
    <property type="molecule type" value="Genomic_DNA"/>
</dbReference>